<feature type="non-terminal residue" evidence="7">
    <location>
        <position position="1"/>
    </location>
</feature>
<dbReference type="SUPFAM" id="SSF48619">
    <property type="entry name" value="Phospholipase A2, PLA2"/>
    <property type="match status" value="1"/>
</dbReference>
<dbReference type="Pfam" id="PF00068">
    <property type="entry name" value="Phospholip_A2_1"/>
    <property type="match status" value="1"/>
</dbReference>
<dbReference type="PANTHER" id="PTHR11716:SF100">
    <property type="entry name" value="PHOSPHOLIPASE A2"/>
    <property type="match status" value="1"/>
</dbReference>
<dbReference type="PANTHER" id="PTHR11716">
    <property type="entry name" value="PHOSPHOLIPASE A2 FAMILY MEMBER"/>
    <property type="match status" value="1"/>
</dbReference>
<dbReference type="OrthoDB" id="5841574at2759"/>
<gene>
    <name evidence="7" type="ORF">DAT39_014470</name>
</gene>
<dbReference type="GO" id="GO:0050482">
    <property type="term" value="P:arachidonate secretion"/>
    <property type="evidence" value="ECO:0007669"/>
    <property type="project" value="InterPro"/>
</dbReference>
<dbReference type="GO" id="GO:0047498">
    <property type="term" value="F:calcium-dependent phospholipase A2 activity"/>
    <property type="evidence" value="ECO:0007669"/>
    <property type="project" value="TreeGrafter"/>
</dbReference>
<dbReference type="InterPro" id="IPR001211">
    <property type="entry name" value="PLA2"/>
</dbReference>
<sequence>CAACGQTVSCAQWQFDKMITCRQPKVNPIIYNKYGCNCVFYGAYIPKDQIDQCCVMHLKCYQYVRDVQECSDDKSVPYNKEYNYVCSAKTIICP</sequence>
<feature type="non-terminal residue" evidence="7">
    <location>
        <position position="94"/>
    </location>
</feature>
<dbReference type="GO" id="GO:0006644">
    <property type="term" value="P:phospholipid metabolic process"/>
    <property type="evidence" value="ECO:0007669"/>
    <property type="project" value="InterPro"/>
</dbReference>
<keyword evidence="3 4" id="KW-1015">Disulfide bond</keyword>
<comment type="subcellular location">
    <subcellularLocation>
        <location evidence="1">Secreted</location>
    </subcellularLocation>
</comment>
<dbReference type="GO" id="GO:0016042">
    <property type="term" value="P:lipid catabolic process"/>
    <property type="evidence" value="ECO:0007669"/>
    <property type="project" value="InterPro"/>
</dbReference>
<dbReference type="GO" id="GO:0005509">
    <property type="term" value="F:calcium ion binding"/>
    <property type="evidence" value="ECO:0007669"/>
    <property type="project" value="InterPro"/>
</dbReference>
<evidence type="ECO:0000256" key="4">
    <source>
        <dbReference type="PIRSR" id="PIRSR601211-3"/>
    </source>
</evidence>
<accession>A0A8J4TR57</accession>
<dbReference type="GO" id="GO:0005576">
    <property type="term" value="C:extracellular region"/>
    <property type="evidence" value="ECO:0007669"/>
    <property type="project" value="UniProtKB-SubCell"/>
</dbReference>
<keyword evidence="2" id="KW-0964">Secreted</keyword>
<dbReference type="InterPro" id="IPR036444">
    <property type="entry name" value="PLipase_A2_dom_sf"/>
</dbReference>
<feature type="disulfide bond" evidence="4">
    <location>
        <begin position="38"/>
        <end position="54"/>
    </location>
</feature>
<evidence type="ECO:0000256" key="1">
    <source>
        <dbReference type="ARBA" id="ARBA00004613"/>
    </source>
</evidence>
<evidence type="ECO:0000256" key="5">
    <source>
        <dbReference type="RuleBase" id="RU003654"/>
    </source>
</evidence>
<feature type="domain" description="Phospholipase A2-like central" evidence="6">
    <location>
        <begin position="11"/>
        <end position="94"/>
    </location>
</feature>
<keyword evidence="8" id="KW-1185">Reference proteome</keyword>
<protein>
    <submittedName>
        <fullName evidence="7">Phospholipase A2-like</fullName>
    </submittedName>
</protein>
<reference evidence="7" key="1">
    <citation type="submission" date="2020-07" db="EMBL/GenBank/DDBJ databases">
        <title>Clarias magur genome sequencing, assembly and annotation.</title>
        <authorList>
            <person name="Kushwaha B."/>
            <person name="Kumar R."/>
            <person name="Das P."/>
            <person name="Joshi C.G."/>
            <person name="Kumar D."/>
            <person name="Nagpure N.S."/>
            <person name="Pandey M."/>
            <person name="Agarwal S."/>
            <person name="Srivastava S."/>
            <person name="Singh M."/>
            <person name="Sahoo L."/>
            <person name="Jayasankar P."/>
            <person name="Meher P.K."/>
            <person name="Koringa P.G."/>
            <person name="Iquebal M.A."/>
            <person name="Das S.P."/>
            <person name="Bit A."/>
            <person name="Patnaik S."/>
            <person name="Patel N."/>
            <person name="Shah T.M."/>
            <person name="Hinsu A."/>
            <person name="Jena J.K."/>
        </authorList>
    </citation>
    <scope>NUCLEOTIDE SEQUENCE</scope>
    <source>
        <strain evidence="7">CIFAMagur01</strain>
        <tissue evidence="7">Testis</tissue>
    </source>
</reference>
<evidence type="ECO:0000256" key="3">
    <source>
        <dbReference type="ARBA" id="ARBA00023157"/>
    </source>
</evidence>
<evidence type="ECO:0000259" key="6">
    <source>
        <dbReference type="SMART" id="SM00085"/>
    </source>
</evidence>
<dbReference type="InterPro" id="IPR016090">
    <property type="entry name" value="PLA2-like_dom"/>
</dbReference>
<name>A0A8J4TR57_CLAMG</name>
<dbReference type="EMBL" id="QNUK01000304">
    <property type="protein sequence ID" value="KAF5895834.1"/>
    <property type="molecule type" value="Genomic_DNA"/>
</dbReference>
<dbReference type="AlphaFoldDB" id="A0A8J4TR57"/>
<evidence type="ECO:0000313" key="8">
    <source>
        <dbReference type="Proteomes" id="UP000727407"/>
    </source>
</evidence>
<dbReference type="GO" id="GO:0005543">
    <property type="term" value="F:phospholipid binding"/>
    <property type="evidence" value="ECO:0007669"/>
    <property type="project" value="TreeGrafter"/>
</dbReference>
<dbReference type="PRINTS" id="PR00389">
    <property type="entry name" value="PHPHLIPASEA2"/>
</dbReference>
<evidence type="ECO:0000256" key="2">
    <source>
        <dbReference type="ARBA" id="ARBA00022525"/>
    </source>
</evidence>
<evidence type="ECO:0000313" key="7">
    <source>
        <dbReference type="EMBL" id="KAF5895834.1"/>
    </source>
</evidence>
<dbReference type="Gene3D" id="1.20.90.10">
    <property type="entry name" value="Phospholipase A2 domain"/>
    <property type="match status" value="1"/>
</dbReference>
<dbReference type="SMART" id="SM00085">
    <property type="entry name" value="PA2c"/>
    <property type="match status" value="1"/>
</dbReference>
<dbReference type="Proteomes" id="UP000727407">
    <property type="component" value="Unassembled WGS sequence"/>
</dbReference>
<organism evidence="7 8">
    <name type="scientific">Clarias magur</name>
    <name type="common">Asian catfish</name>
    <name type="synonym">Macropteronotus magur</name>
    <dbReference type="NCBI Taxonomy" id="1594786"/>
    <lineage>
        <taxon>Eukaryota</taxon>
        <taxon>Metazoa</taxon>
        <taxon>Chordata</taxon>
        <taxon>Craniata</taxon>
        <taxon>Vertebrata</taxon>
        <taxon>Euteleostomi</taxon>
        <taxon>Actinopterygii</taxon>
        <taxon>Neopterygii</taxon>
        <taxon>Teleostei</taxon>
        <taxon>Ostariophysi</taxon>
        <taxon>Siluriformes</taxon>
        <taxon>Clariidae</taxon>
        <taxon>Clarias</taxon>
    </lineage>
</organism>
<comment type="similarity">
    <text evidence="5">Belongs to the phospholipase A2 family.</text>
</comment>
<proteinExistence type="inferred from homology"/>
<comment type="caution">
    <text evidence="7">The sequence shown here is derived from an EMBL/GenBank/DDBJ whole genome shotgun (WGS) entry which is preliminary data.</text>
</comment>